<feature type="compositionally biased region" description="Polar residues" evidence="1">
    <location>
        <begin position="1"/>
        <end position="14"/>
    </location>
</feature>
<evidence type="ECO:0000256" key="1">
    <source>
        <dbReference type="SAM" id="MobiDB-lite"/>
    </source>
</evidence>
<reference evidence="2 3" key="1">
    <citation type="submission" date="2019-07" db="EMBL/GenBank/DDBJ databases">
        <title>De Novo Assembly of kiwifruit Actinidia rufa.</title>
        <authorList>
            <person name="Sugita-Konishi S."/>
            <person name="Sato K."/>
            <person name="Mori E."/>
            <person name="Abe Y."/>
            <person name="Kisaki G."/>
            <person name="Hamano K."/>
            <person name="Suezawa K."/>
            <person name="Otani M."/>
            <person name="Fukuda T."/>
            <person name="Manabe T."/>
            <person name="Gomi K."/>
            <person name="Tabuchi M."/>
            <person name="Akimitsu K."/>
            <person name="Kataoka I."/>
        </authorList>
    </citation>
    <scope>NUCLEOTIDE SEQUENCE [LARGE SCALE GENOMIC DNA]</scope>
    <source>
        <strain evidence="3">cv. Fuchu</strain>
    </source>
</reference>
<comment type="caution">
    <text evidence="2">The sequence shown here is derived from an EMBL/GenBank/DDBJ whole genome shotgun (WGS) entry which is preliminary data.</text>
</comment>
<accession>A0A7J0HAV2</accession>
<evidence type="ECO:0000313" key="2">
    <source>
        <dbReference type="EMBL" id="GFZ20240.1"/>
    </source>
</evidence>
<dbReference type="EMBL" id="BJWL01000028">
    <property type="protein sequence ID" value="GFZ20240.1"/>
    <property type="molecule type" value="Genomic_DNA"/>
</dbReference>
<protein>
    <submittedName>
        <fullName evidence="2">Uncharacterized protein</fullName>
    </submittedName>
</protein>
<name>A0A7J0HAV2_9ERIC</name>
<dbReference type="AlphaFoldDB" id="A0A7J0HAV2"/>
<organism evidence="2 3">
    <name type="scientific">Actinidia rufa</name>
    <dbReference type="NCBI Taxonomy" id="165716"/>
    <lineage>
        <taxon>Eukaryota</taxon>
        <taxon>Viridiplantae</taxon>
        <taxon>Streptophyta</taxon>
        <taxon>Embryophyta</taxon>
        <taxon>Tracheophyta</taxon>
        <taxon>Spermatophyta</taxon>
        <taxon>Magnoliopsida</taxon>
        <taxon>eudicotyledons</taxon>
        <taxon>Gunneridae</taxon>
        <taxon>Pentapetalae</taxon>
        <taxon>asterids</taxon>
        <taxon>Ericales</taxon>
        <taxon>Actinidiaceae</taxon>
        <taxon>Actinidia</taxon>
    </lineage>
</organism>
<sequence>MSASGAPNQQQSPLKRQLPFAATKPPFGGYHHFSASVVDHRQNQPEGIVVKSPTAQGGNIFCPRIVVKPIGVGMKRFGLGSRKRLISCSRTMITCDTNAVPT</sequence>
<feature type="region of interest" description="Disordered" evidence="1">
    <location>
        <begin position="1"/>
        <end position="22"/>
    </location>
</feature>
<keyword evidence="3" id="KW-1185">Reference proteome</keyword>
<dbReference type="Proteomes" id="UP000585474">
    <property type="component" value="Unassembled WGS sequence"/>
</dbReference>
<evidence type="ECO:0000313" key="3">
    <source>
        <dbReference type="Proteomes" id="UP000585474"/>
    </source>
</evidence>
<dbReference type="OrthoDB" id="10481175at2759"/>
<gene>
    <name evidence="2" type="ORF">Acr_28g0009450</name>
</gene>
<proteinExistence type="predicted"/>